<sequence>MDQHAFLLSPHSPVNLLGRDLLCKLGCTIYCTPDGVFLEVPDENTNLVLATLQTKELAQTNTALNSDLANLLSQVPACLWSQHANEVGEIQNAEPVKILVDPSKPLPRVPQYPLRPDAEKGIAPVIESLLKQGIVVPVISSCNTPIFPVKKPGKNTYRFVQDLRAVNAVVLPSYPVVPNLATILSCIPYTATYFTVVDLCSAFFSIPIHPESQYLFAFTYKGCQYTWTRLFQEYTESPSLFSQILKKDLDDVFFPGKSALIKYVDDLLLASPSYDSCKTDTMVLLTALALKGHKASQEKLQLCQSKVHYLGHDISSGFHHLSDPRITAILKLPRPVTVAQMRTFLGMTGYCRQWILGYATIIKPLQELSKLDTPEPLVWSQEAEQAFITIKQALSSAPALGLPDYTKPFILFCHERNGFALAVLTQKHGDKHHPLAYYSTALDPVAIGFPPYLKATAAAALETQHLSTSRLTKYELVLLSSSHITLARCPILNPASLLPGPQDGEAHDCISITSLLARPREDLTDVPLQNPNLIYFVDGSCLRNSEGKLVAGYAVCSSYSVIESAFLPSVFSAQVAELIALTRACILAQDQTVTIYTDSRYAFGVAHDYGVLWKYRGFLTSAGSPIKNGQYVSALLDALLLPKAIAIVKCIAHQTPHDEVTRGNALADLTTKDVA</sequence>
<dbReference type="InterPro" id="IPR002156">
    <property type="entry name" value="RNaseH_domain"/>
</dbReference>
<evidence type="ECO:0000313" key="8">
    <source>
        <dbReference type="EMBL" id="KAG6925680.1"/>
    </source>
</evidence>
<dbReference type="GO" id="GO:0004523">
    <property type="term" value="F:RNA-DNA hybrid ribonuclease activity"/>
    <property type="evidence" value="ECO:0007669"/>
    <property type="project" value="UniProtKB-EC"/>
</dbReference>
<dbReference type="GO" id="GO:0004190">
    <property type="term" value="F:aspartic-type endopeptidase activity"/>
    <property type="evidence" value="ECO:0007669"/>
    <property type="project" value="InterPro"/>
</dbReference>
<keyword evidence="9" id="KW-1185">Reference proteome</keyword>
<protein>
    <recommendedName>
        <fullName evidence="2">ribonuclease H</fullName>
        <ecNumber evidence="2">3.1.26.4</ecNumber>
    </recommendedName>
</protein>
<dbReference type="EMBL" id="JAHGAV010000386">
    <property type="protein sequence ID" value="KAG6925680.1"/>
    <property type="molecule type" value="Genomic_DNA"/>
</dbReference>
<dbReference type="Gene3D" id="3.10.20.370">
    <property type="match status" value="1"/>
</dbReference>
<dbReference type="AlphaFoldDB" id="A0A8T1S9W6"/>
<feature type="non-terminal residue" evidence="8">
    <location>
        <position position="1"/>
    </location>
</feature>
<feature type="domain" description="Reverse transcriptase" evidence="6">
    <location>
        <begin position="130"/>
        <end position="314"/>
    </location>
</feature>
<dbReference type="GO" id="GO:0006508">
    <property type="term" value="P:proteolysis"/>
    <property type="evidence" value="ECO:0007669"/>
    <property type="project" value="InterPro"/>
</dbReference>
<dbReference type="InterPro" id="IPR001995">
    <property type="entry name" value="Peptidase_A2_cat"/>
</dbReference>
<name>A0A8T1S9W6_CHESE</name>
<dbReference type="PROSITE" id="PS50175">
    <property type="entry name" value="ASP_PROT_RETROV"/>
    <property type="match status" value="1"/>
</dbReference>
<dbReference type="Gene3D" id="2.40.70.10">
    <property type="entry name" value="Acid Proteases"/>
    <property type="match status" value="1"/>
</dbReference>
<dbReference type="InterPro" id="IPR021109">
    <property type="entry name" value="Peptidase_aspartic_dom_sf"/>
</dbReference>
<dbReference type="Gene3D" id="3.30.420.10">
    <property type="entry name" value="Ribonuclease H-like superfamily/Ribonuclease H"/>
    <property type="match status" value="1"/>
</dbReference>
<keyword evidence="4" id="KW-0233">DNA recombination</keyword>
<feature type="domain" description="RNase H type-1" evidence="7">
    <location>
        <begin position="529"/>
        <end position="675"/>
    </location>
</feature>
<dbReference type="PANTHER" id="PTHR33064">
    <property type="entry name" value="POL PROTEIN"/>
    <property type="match status" value="1"/>
</dbReference>
<organism evidence="8 9">
    <name type="scientific">Chelydra serpentina</name>
    <name type="common">Snapping turtle</name>
    <name type="synonym">Testudo serpentina</name>
    <dbReference type="NCBI Taxonomy" id="8475"/>
    <lineage>
        <taxon>Eukaryota</taxon>
        <taxon>Metazoa</taxon>
        <taxon>Chordata</taxon>
        <taxon>Craniata</taxon>
        <taxon>Vertebrata</taxon>
        <taxon>Euteleostomi</taxon>
        <taxon>Archelosauria</taxon>
        <taxon>Testudinata</taxon>
        <taxon>Testudines</taxon>
        <taxon>Cryptodira</taxon>
        <taxon>Durocryptodira</taxon>
        <taxon>Americhelydia</taxon>
        <taxon>Chelydroidea</taxon>
        <taxon>Chelydridae</taxon>
        <taxon>Chelydra</taxon>
    </lineage>
</organism>
<dbReference type="Pfam" id="PF00078">
    <property type="entry name" value="RVT_1"/>
    <property type="match status" value="1"/>
</dbReference>
<dbReference type="GO" id="GO:0006310">
    <property type="term" value="P:DNA recombination"/>
    <property type="evidence" value="ECO:0007669"/>
    <property type="project" value="UniProtKB-KW"/>
</dbReference>
<evidence type="ECO:0000256" key="4">
    <source>
        <dbReference type="ARBA" id="ARBA00023172"/>
    </source>
</evidence>
<dbReference type="PANTHER" id="PTHR33064:SF29">
    <property type="entry name" value="PEPTIDASE A2 DOMAIN-CONTAINING PROTEIN-RELATED"/>
    <property type="match status" value="1"/>
</dbReference>
<dbReference type="Proteomes" id="UP000765507">
    <property type="component" value="Unassembled WGS sequence"/>
</dbReference>
<dbReference type="InterPro" id="IPR036397">
    <property type="entry name" value="RNaseH_sf"/>
</dbReference>
<dbReference type="SUPFAM" id="SSF53098">
    <property type="entry name" value="Ribonuclease H-like"/>
    <property type="match status" value="1"/>
</dbReference>
<evidence type="ECO:0000259" key="6">
    <source>
        <dbReference type="PROSITE" id="PS50878"/>
    </source>
</evidence>
<dbReference type="InterPro" id="IPR000477">
    <property type="entry name" value="RT_dom"/>
</dbReference>
<dbReference type="InterPro" id="IPR043502">
    <property type="entry name" value="DNA/RNA_pol_sf"/>
</dbReference>
<dbReference type="GO" id="GO:0003676">
    <property type="term" value="F:nucleic acid binding"/>
    <property type="evidence" value="ECO:0007669"/>
    <property type="project" value="InterPro"/>
</dbReference>
<dbReference type="PROSITE" id="PS50879">
    <property type="entry name" value="RNASE_H_1"/>
    <property type="match status" value="1"/>
</dbReference>
<evidence type="ECO:0000256" key="1">
    <source>
        <dbReference type="ARBA" id="ARBA00010879"/>
    </source>
</evidence>
<dbReference type="Pfam" id="PF17919">
    <property type="entry name" value="RT_RNaseH_2"/>
    <property type="match status" value="1"/>
</dbReference>
<dbReference type="PROSITE" id="PS50878">
    <property type="entry name" value="RT_POL"/>
    <property type="match status" value="1"/>
</dbReference>
<dbReference type="SUPFAM" id="SSF56672">
    <property type="entry name" value="DNA/RNA polymerases"/>
    <property type="match status" value="1"/>
</dbReference>
<evidence type="ECO:0000259" key="5">
    <source>
        <dbReference type="PROSITE" id="PS50175"/>
    </source>
</evidence>
<reference evidence="8 9" key="1">
    <citation type="journal article" date="2020" name="G3 (Bethesda)">
        <title>Draft Genome of the Common Snapping Turtle, Chelydra serpentina, a Model for Phenotypic Plasticity in Reptiles.</title>
        <authorList>
            <person name="Das D."/>
            <person name="Singh S.K."/>
            <person name="Bierstedt J."/>
            <person name="Erickson A."/>
            <person name="Galli G.L.J."/>
            <person name="Crossley D.A. 2nd"/>
            <person name="Rhen T."/>
        </authorList>
    </citation>
    <scope>NUCLEOTIDE SEQUENCE [LARGE SCALE GENOMIC DNA]</scope>
    <source>
        <strain evidence="8">KW</strain>
    </source>
</reference>
<dbReference type="Gene3D" id="3.10.10.10">
    <property type="entry name" value="HIV Type 1 Reverse Transcriptase, subunit A, domain 1"/>
    <property type="match status" value="1"/>
</dbReference>
<dbReference type="Pfam" id="PF00075">
    <property type="entry name" value="RNase_H"/>
    <property type="match status" value="1"/>
</dbReference>
<dbReference type="InterPro" id="IPR012337">
    <property type="entry name" value="RNaseH-like_sf"/>
</dbReference>
<dbReference type="InterPro" id="IPR041577">
    <property type="entry name" value="RT_RNaseH_2"/>
</dbReference>
<accession>A0A8T1S9W6</accession>
<evidence type="ECO:0000259" key="7">
    <source>
        <dbReference type="PROSITE" id="PS50879"/>
    </source>
</evidence>
<comment type="caution">
    <text evidence="8">The sequence shown here is derived from an EMBL/GenBank/DDBJ whole genome shotgun (WGS) entry which is preliminary data.</text>
</comment>
<dbReference type="SUPFAM" id="SSF50630">
    <property type="entry name" value="Acid proteases"/>
    <property type="match status" value="1"/>
</dbReference>
<dbReference type="EC" id="3.1.26.4" evidence="2"/>
<comment type="similarity">
    <text evidence="1">Belongs to the beta type-B retroviral polymerase family. HERV class-II K(HML-2) pol subfamily.</text>
</comment>
<evidence type="ECO:0000256" key="2">
    <source>
        <dbReference type="ARBA" id="ARBA00012180"/>
    </source>
</evidence>
<keyword evidence="3" id="KW-0378">Hydrolase</keyword>
<evidence type="ECO:0000313" key="9">
    <source>
        <dbReference type="Proteomes" id="UP000765507"/>
    </source>
</evidence>
<dbReference type="OrthoDB" id="9046276at2759"/>
<dbReference type="CDD" id="cd09273">
    <property type="entry name" value="RNase_HI_RT_Bel"/>
    <property type="match status" value="1"/>
</dbReference>
<proteinExistence type="inferred from homology"/>
<dbReference type="InterPro" id="IPR043128">
    <property type="entry name" value="Rev_trsase/Diguanyl_cyclase"/>
</dbReference>
<dbReference type="InterPro" id="IPR051320">
    <property type="entry name" value="Viral_Replic_Matur_Polypro"/>
</dbReference>
<dbReference type="FunFam" id="3.30.70.270:FF:000020">
    <property type="entry name" value="Transposon Tf2-6 polyprotein-like Protein"/>
    <property type="match status" value="1"/>
</dbReference>
<dbReference type="Gene3D" id="3.30.70.270">
    <property type="match status" value="2"/>
</dbReference>
<evidence type="ECO:0000256" key="3">
    <source>
        <dbReference type="ARBA" id="ARBA00022801"/>
    </source>
</evidence>
<feature type="domain" description="Peptidase A2" evidence="5">
    <location>
        <begin position="1"/>
        <end position="21"/>
    </location>
</feature>
<gene>
    <name evidence="8" type="ORF">G0U57_013645</name>
</gene>